<evidence type="ECO:0000313" key="13">
    <source>
        <dbReference type="Proteomes" id="UP000239735"/>
    </source>
</evidence>
<evidence type="ECO:0000256" key="1">
    <source>
        <dbReference type="ARBA" id="ARBA00004236"/>
    </source>
</evidence>
<gene>
    <name evidence="12" type="ORF">SBA5_540063</name>
</gene>
<dbReference type="Pfam" id="PF13732">
    <property type="entry name" value="DrrA1-3_C"/>
    <property type="match status" value="1"/>
</dbReference>
<keyword evidence="5" id="KW-1003">Cell membrane</keyword>
<dbReference type="Proteomes" id="UP000239735">
    <property type="component" value="Unassembled WGS sequence"/>
</dbReference>
<dbReference type="CDD" id="cd03230">
    <property type="entry name" value="ABC_DR_subfamily_A"/>
    <property type="match status" value="1"/>
</dbReference>
<evidence type="ECO:0000313" key="12">
    <source>
        <dbReference type="EMBL" id="SPE26305.1"/>
    </source>
</evidence>
<comment type="similarity">
    <text evidence="2">Belongs to the ABC transporter superfamily.</text>
</comment>
<dbReference type="InterPro" id="IPR003593">
    <property type="entry name" value="AAA+_ATPase"/>
</dbReference>
<dbReference type="InterPro" id="IPR050763">
    <property type="entry name" value="ABC_transporter_ATP-binding"/>
</dbReference>
<sequence>MSAEANYGTNHTSRDRGCDAAALCIRGLRKSFADVRAVDGIDLEVQVGECFGLLGPNGAGKTTTIEICEGLTPLDEGTVELLGLKWQTDAEELRQRIGMQLQETQFPDKLTVEEVLRLFRSFYRRGITVDESIEMAQLEEKRRSRVGGLSGGQKQRLAMATALVGDPELLFLDEPTTGLDPQARRHLWDLVEGLKEAGRTIILTTHYMEEAERLCDRVAIMDHGHVIALGTPKELIATVGGEDIVEFAVHSQVSEARTPPHEQGPVRGDTGPEAPSMEVNSGVDAAALTAIPGVQSHRRDDGVHQLSVSELHTAVPRIFAALEEQGLHLSEFRTHSATLEDVFVRLTGRNLRDE</sequence>
<evidence type="ECO:0000256" key="6">
    <source>
        <dbReference type="ARBA" id="ARBA00022741"/>
    </source>
</evidence>
<dbReference type="AlphaFoldDB" id="A0A2N9LT63"/>
<keyword evidence="9" id="KW-0472">Membrane</keyword>
<evidence type="ECO:0000256" key="2">
    <source>
        <dbReference type="ARBA" id="ARBA00005417"/>
    </source>
</evidence>
<dbReference type="PROSITE" id="PS00211">
    <property type="entry name" value="ABC_TRANSPORTER_1"/>
    <property type="match status" value="1"/>
</dbReference>
<dbReference type="GO" id="GO:0005524">
    <property type="term" value="F:ATP binding"/>
    <property type="evidence" value="ECO:0007669"/>
    <property type="project" value="UniProtKB-KW"/>
</dbReference>
<dbReference type="GO" id="GO:0005886">
    <property type="term" value="C:plasma membrane"/>
    <property type="evidence" value="ECO:0007669"/>
    <property type="project" value="UniProtKB-SubCell"/>
</dbReference>
<dbReference type="InterPro" id="IPR025302">
    <property type="entry name" value="DrrA1/2-like_C"/>
</dbReference>
<dbReference type="Pfam" id="PF00005">
    <property type="entry name" value="ABC_tran"/>
    <property type="match status" value="1"/>
</dbReference>
<dbReference type="PROSITE" id="PS50893">
    <property type="entry name" value="ABC_TRANSPORTER_2"/>
    <property type="match status" value="1"/>
</dbReference>
<dbReference type="SUPFAM" id="SSF52540">
    <property type="entry name" value="P-loop containing nucleoside triphosphate hydrolases"/>
    <property type="match status" value="1"/>
</dbReference>
<evidence type="ECO:0000256" key="5">
    <source>
        <dbReference type="ARBA" id="ARBA00022475"/>
    </source>
</evidence>
<dbReference type="PANTHER" id="PTHR42711">
    <property type="entry name" value="ABC TRANSPORTER ATP-BINDING PROTEIN"/>
    <property type="match status" value="1"/>
</dbReference>
<evidence type="ECO:0000256" key="3">
    <source>
        <dbReference type="ARBA" id="ARBA00022448"/>
    </source>
</evidence>
<dbReference type="EMBL" id="OKRB01000113">
    <property type="protein sequence ID" value="SPE26305.1"/>
    <property type="molecule type" value="Genomic_DNA"/>
</dbReference>
<evidence type="ECO:0000259" key="11">
    <source>
        <dbReference type="PROSITE" id="PS50893"/>
    </source>
</evidence>
<name>A0A2N9LT63_9BACT</name>
<dbReference type="InterPro" id="IPR027417">
    <property type="entry name" value="P-loop_NTPase"/>
</dbReference>
<feature type="region of interest" description="Disordered" evidence="10">
    <location>
        <begin position="254"/>
        <end position="276"/>
    </location>
</feature>
<evidence type="ECO:0000256" key="4">
    <source>
        <dbReference type="ARBA" id="ARBA00022458"/>
    </source>
</evidence>
<organism evidence="12 13">
    <name type="scientific">Candidatus Sulfuritelmatomonas gaucii</name>
    <dbReference type="NCBI Taxonomy" id="2043161"/>
    <lineage>
        <taxon>Bacteria</taxon>
        <taxon>Pseudomonadati</taxon>
        <taxon>Acidobacteriota</taxon>
        <taxon>Terriglobia</taxon>
        <taxon>Terriglobales</taxon>
        <taxon>Acidobacteriaceae</taxon>
        <taxon>Candidatus Sulfuritelmatomonas</taxon>
    </lineage>
</organism>
<evidence type="ECO:0000256" key="7">
    <source>
        <dbReference type="ARBA" id="ARBA00022840"/>
    </source>
</evidence>
<proteinExistence type="inferred from homology"/>
<keyword evidence="3" id="KW-0813">Transport</keyword>
<dbReference type="Gene3D" id="3.40.50.300">
    <property type="entry name" value="P-loop containing nucleotide triphosphate hydrolases"/>
    <property type="match status" value="1"/>
</dbReference>
<evidence type="ECO:0000256" key="10">
    <source>
        <dbReference type="SAM" id="MobiDB-lite"/>
    </source>
</evidence>
<reference evidence="13" key="1">
    <citation type="submission" date="2018-02" db="EMBL/GenBank/DDBJ databases">
        <authorList>
            <person name="Hausmann B."/>
        </authorList>
    </citation>
    <scope>NUCLEOTIDE SEQUENCE [LARGE SCALE GENOMIC DNA]</scope>
    <source>
        <strain evidence="13">Peat soil MAG SbA5</strain>
    </source>
</reference>
<keyword evidence="6" id="KW-0547">Nucleotide-binding</keyword>
<dbReference type="GO" id="GO:0016887">
    <property type="term" value="F:ATP hydrolysis activity"/>
    <property type="evidence" value="ECO:0007669"/>
    <property type="project" value="InterPro"/>
</dbReference>
<protein>
    <submittedName>
        <fullName evidence="12">ABC transporter, ATP-binding protein</fullName>
    </submittedName>
</protein>
<evidence type="ECO:0000256" key="8">
    <source>
        <dbReference type="ARBA" id="ARBA00022967"/>
    </source>
</evidence>
<dbReference type="InterPro" id="IPR003439">
    <property type="entry name" value="ABC_transporter-like_ATP-bd"/>
</dbReference>
<dbReference type="SMART" id="SM00382">
    <property type="entry name" value="AAA"/>
    <property type="match status" value="1"/>
</dbReference>
<dbReference type="PANTHER" id="PTHR42711:SF5">
    <property type="entry name" value="ABC TRANSPORTER ATP-BINDING PROTEIN NATA"/>
    <property type="match status" value="1"/>
</dbReference>
<evidence type="ECO:0000256" key="9">
    <source>
        <dbReference type="ARBA" id="ARBA00023136"/>
    </source>
</evidence>
<keyword evidence="4" id="KW-0536">Nodulation</keyword>
<comment type="subcellular location">
    <subcellularLocation>
        <location evidence="1">Cell membrane</location>
    </subcellularLocation>
</comment>
<keyword evidence="7 12" id="KW-0067">ATP-binding</keyword>
<keyword evidence="8" id="KW-1278">Translocase</keyword>
<accession>A0A2N9LT63</accession>
<feature type="domain" description="ABC transporter" evidence="11">
    <location>
        <begin position="23"/>
        <end position="248"/>
    </location>
</feature>
<dbReference type="FunFam" id="3.40.50.300:FF:000589">
    <property type="entry name" value="ABC transporter, ATP-binding subunit"/>
    <property type="match status" value="1"/>
</dbReference>
<dbReference type="InterPro" id="IPR017871">
    <property type="entry name" value="ABC_transporter-like_CS"/>
</dbReference>